<dbReference type="PANTHER" id="PTHR16517:SF108">
    <property type="entry name" value="TUB-LIKE PROTEIN 4A"/>
    <property type="match status" value="1"/>
</dbReference>
<evidence type="ECO:0000313" key="20">
    <source>
        <dbReference type="Proteomes" id="UP000007635"/>
    </source>
</evidence>
<feature type="domain" description="IFT121/TULP4 N-terminal" evidence="18">
    <location>
        <begin position="70"/>
        <end position="390"/>
    </location>
</feature>
<dbReference type="PANTHER" id="PTHR16517">
    <property type="entry name" value="TUBBY-RELATED"/>
    <property type="match status" value="1"/>
</dbReference>
<dbReference type="InterPro" id="IPR025659">
    <property type="entry name" value="Tubby-like_C"/>
</dbReference>
<evidence type="ECO:0000256" key="16">
    <source>
        <dbReference type="SAM" id="MobiDB-lite"/>
    </source>
</evidence>
<dbReference type="PROSITE" id="PS50082">
    <property type="entry name" value="WD_REPEATS_2"/>
    <property type="match status" value="1"/>
</dbReference>
<reference evidence="19 20" key="1">
    <citation type="journal article" date="2021" name="G3 (Bethesda)">
        <title>Improved contiguity of the threespine stickleback genome using long-read sequencing.</title>
        <authorList>
            <person name="Nath S."/>
            <person name="Shaw D.E."/>
            <person name="White M.A."/>
        </authorList>
    </citation>
    <scope>NUCLEOTIDE SEQUENCE [LARGE SCALE GENOMIC DNA]</scope>
    <source>
        <strain evidence="19 20">Lake Benthic</strain>
    </source>
</reference>
<comment type="function">
    <text evidence="10">May be a substrate-recognition component of a SCF-like ECS (Elongin-Cullin-SOCS-box protein) E3 ubiquitin ligase complex which mediates the ubiquitination and subsequent proteasomal degradation of target proteins.</text>
</comment>
<dbReference type="Gene3D" id="2.130.10.10">
    <property type="entry name" value="YVTN repeat-like/Quinoprotein amine dehydrogenase"/>
    <property type="match status" value="1"/>
</dbReference>
<evidence type="ECO:0000256" key="2">
    <source>
        <dbReference type="ARBA" id="ARBA00004906"/>
    </source>
</evidence>
<evidence type="ECO:0000256" key="13">
    <source>
        <dbReference type="ARBA" id="ARBA00077697"/>
    </source>
</evidence>
<feature type="coiled-coil region" evidence="15">
    <location>
        <begin position="973"/>
        <end position="1007"/>
    </location>
</feature>
<dbReference type="SUPFAM" id="SSF54518">
    <property type="entry name" value="Tubby C-terminal domain-like"/>
    <property type="match status" value="1"/>
</dbReference>
<feature type="compositionally biased region" description="Pro residues" evidence="16">
    <location>
        <begin position="1645"/>
        <end position="1657"/>
    </location>
</feature>
<dbReference type="Bgee" id="ENSGACG00000008851">
    <property type="expression patterns" value="Expressed in telencephalon and 5 other cell types or tissues"/>
</dbReference>
<evidence type="ECO:0000256" key="12">
    <source>
        <dbReference type="ARBA" id="ARBA00075708"/>
    </source>
</evidence>
<evidence type="ECO:0000256" key="15">
    <source>
        <dbReference type="SAM" id="Coils"/>
    </source>
</evidence>
<dbReference type="InParanoid" id="G3P257"/>
<protein>
    <recommendedName>
        <fullName evidence="11">Tubby-related protein 4</fullName>
    </recommendedName>
    <alternativeName>
        <fullName evidence="13">Tubby superfamily protein</fullName>
    </alternativeName>
    <alternativeName>
        <fullName evidence="12">Tubby-like protein 4</fullName>
    </alternativeName>
</protein>
<keyword evidence="8" id="KW-0677">Repeat</keyword>
<proteinExistence type="inferred from homology"/>
<organism evidence="19 20">
    <name type="scientific">Gasterosteus aculeatus aculeatus</name>
    <name type="common">three-spined stickleback</name>
    <dbReference type="NCBI Taxonomy" id="481459"/>
    <lineage>
        <taxon>Eukaryota</taxon>
        <taxon>Metazoa</taxon>
        <taxon>Chordata</taxon>
        <taxon>Craniata</taxon>
        <taxon>Vertebrata</taxon>
        <taxon>Euteleostomi</taxon>
        <taxon>Actinopterygii</taxon>
        <taxon>Neopterygii</taxon>
        <taxon>Teleostei</taxon>
        <taxon>Neoteleostei</taxon>
        <taxon>Acanthomorphata</taxon>
        <taxon>Eupercaria</taxon>
        <taxon>Perciformes</taxon>
        <taxon>Cottioidei</taxon>
        <taxon>Gasterosteales</taxon>
        <taxon>Gasterosteidae</taxon>
        <taxon>Gasterosteus</taxon>
    </lineage>
</organism>
<dbReference type="InterPro" id="IPR056159">
    <property type="entry name" value="Beta-prop_IFT121_TULP_N"/>
</dbReference>
<evidence type="ECO:0000256" key="4">
    <source>
        <dbReference type="ARBA" id="ARBA00022481"/>
    </source>
</evidence>
<dbReference type="GeneTree" id="ENSGT00940000155913"/>
<feature type="region of interest" description="Disordered" evidence="16">
    <location>
        <begin position="1008"/>
        <end position="1029"/>
    </location>
</feature>
<evidence type="ECO:0000256" key="3">
    <source>
        <dbReference type="ARBA" id="ARBA00007129"/>
    </source>
</evidence>
<keyword evidence="7 14" id="KW-0853">WD repeat</keyword>
<dbReference type="OMA" id="DARVKCM"/>
<dbReference type="Pfam" id="PF01167">
    <property type="entry name" value="Tub"/>
    <property type="match status" value="1"/>
</dbReference>
<dbReference type="GO" id="GO:0005737">
    <property type="term" value="C:cytoplasm"/>
    <property type="evidence" value="ECO:0007669"/>
    <property type="project" value="UniProtKB-SubCell"/>
</dbReference>
<comment type="similarity">
    <text evidence="3">Belongs to the TUB family.</text>
</comment>
<dbReference type="InterPro" id="IPR000007">
    <property type="entry name" value="Tubby_C"/>
</dbReference>
<evidence type="ECO:0000256" key="11">
    <source>
        <dbReference type="ARBA" id="ARBA00071888"/>
    </source>
</evidence>
<dbReference type="Pfam" id="PF24797">
    <property type="entry name" value="Beta-prop_WDR35_TULP_N"/>
    <property type="match status" value="1"/>
</dbReference>
<dbReference type="FunFam" id="2.130.10.10:FF:000262">
    <property type="entry name" value="Tubby like protein 4"/>
    <property type="match status" value="1"/>
</dbReference>
<sequence length="1909" mass="210237">MHRCRRLTSDTEPGIFCIFHLGASRRATGMFAAVEHGPVLCSDSNILCLSWKGRVPKSEKEKPVCRKRYYEEGWLATGNGRGVVGVTFTSSHCRRDRPTPQRVNFNLRGHNSEVVLVRWNEPFQKLATCDTDGGIFVWIQYEGRWSVELVNDRGAQVSDFTWSHDGTQALISYRDGFVLVGSVSGQRHWSSEINLESQITCGIWTPDDQQVLFGTADGQVIVMDCHGRMLAHILLHESDGIVSMSWNYPNFLVEDSSESDTDSDDYSPPQVRSQKPLLTVSFTSGDISLMNNYDDLSPILIRTGLKDVVVQWCSQGDLLAVAGMEKTLLSAEPSCPPTTRNALVKFYNVGGEHIYTLDTPAQRPITTLCWGHRDSRLFLACGSALYLVRVEHRVSNLQLLCQQSIATAVKEEKDVAKLTMPFRLCSYVTAAFVPTIKPPIPEPNNMRDFVSYPTSGNERLHCTMKRTEDNPEVGGPCYTLYLEYLGGLVPILKGRRISKLRPEFVIMDPKTDGKTDEMYGNSLISAMIDSCNCSDSSDIELSDDWVGKKSPKISRGSKSPKLPRINIDPRKSPKLSRTTQEISRSPRLPIRKPSIGSPSLTRREFPLDDITQQNYLAQVTSNIWGTKFKIVGLSTFLPTNLGAVIYKTSLLHLQPRQMTIYLPEVRKISMDYINLPVFSPNVFSEDEDDLPVTGPAGGTDDNPPCTVNIPIAPIHSPAQAMSPAQNIGLVQSLLANQNVQLDVLTNPTSTSAGAAAGGSDQSQDTTLTAQYTVPTRYSSPGQVIFGGLEMGRLMVGPPPSHHSSQQQQPQQHHQPQQPQQHHQPQQPQQHHQPQQPQQHHQPQQPQQHHQPQQPQQQPQQHHQPQQPQQHHQPQQPLQHHQQLQQHHQLQQQQPQQHQSQQQQQQQPPQQHHQQQHHHHHHQLQHQQHIQHQHQQLQQQQLQQQQQQILQHQHLQQQQQLQQQHIQQQLQHMQQQHQHQLQQHIQQQQQLQQQHQQIQQQLQQQIHHQQQSQQHQIQQHQQHHHQLQQQFQIQIPVPPMSSGQLSGAAVHQLPQGALQIQIPHPPTELAAERAVGGEQEHLLKIKTTRSTPQMAEGDTLVFSAPLELSKMNPPPPYPGTVAAAVAAAAAAAAATSASAAASHPASGSGGSANGTSPPGELCLKKELSLYPSGQQLAQYPTPLGYERITTFDSSGNVEEVCRPRTRLVCNQNVYTLQGPGSSATLRVTSSSSASDKKIQLPYTSATLNRLTAPRYSIPSGDPPPYPDAANQNSAVGRNPGQRLDSSLIHATLRRNSREAALKVSQMLEPPRPLPPKAKNNNSALAASFQQRVPTALYTCSQCSSGSSIGSTAPGSTNGIAGGTIIRQDFPPGNGAPHSTVIVHSNSTTPLASQSSYSLLSALEGSSAGGGNNRDRGDYVNSAFTEDESLNQSLRNLALVGNDAPGMVVKRPPPYQWDPAATEEVWVPQERTAALNPNGHPGPHKPPPLILSPPQHLDVSRLPFVLSPKSPTSPSAASFQAAAAAAGYQISLQYPPTTAYSGAQLQPIPGSPRPCSSPKEMVAPVPFPQQDVTLVLPPGYPANLANLACCPLPPMYPGGSACSGLPIPPISLHTPWGTYNSCPPMPSPAVPLPPKASHMAVDKVISPPTPPPPPPPPAEPQSHEGLQEATAEAGEAFQEVLSLTESPVPQRSDKFGKKNRKRVDGRAEEASVPPLAEGSKLKKEGRALGDFNSLISSPRLGGRDKKKVKGQKEQQLKTKKLNKATANSEFQDSSESEPELFISGDELLNQCQSGKKGWKSKRNLRAASELDEIKCRKANEKEDRGLGSQGFVYVMANKQPLWNEATQVYQLDFGGRVTQESAKNFQIELEGRQVMQFGRIDGNAYILDFQYPFSAVQAFAVALANVTQRLK</sequence>
<keyword evidence="4" id="KW-0488">Methylation</keyword>
<feature type="domain" description="Tubby C-terminal" evidence="17">
    <location>
        <begin position="1806"/>
        <end position="1903"/>
    </location>
</feature>
<dbReference type="Proteomes" id="UP000007635">
    <property type="component" value="Chromosome XVIII"/>
</dbReference>
<dbReference type="InterPro" id="IPR001680">
    <property type="entry name" value="WD40_rpt"/>
</dbReference>
<dbReference type="STRING" id="69293.ENSGACP00000011680"/>
<feature type="compositionally biased region" description="Low complexity" evidence="16">
    <location>
        <begin position="1008"/>
        <end position="1019"/>
    </location>
</feature>
<evidence type="ECO:0000259" key="17">
    <source>
        <dbReference type="Pfam" id="PF01167"/>
    </source>
</evidence>
<feature type="region of interest" description="Disordered" evidence="16">
    <location>
        <begin position="549"/>
        <end position="601"/>
    </location>
</feature>
<dbReference type="SMART" id="SM00320">
    <property type="entry name" value="WD40"/>
    <property type="match status" value="2"/>
</dbReference>
<evidence type="ECO:0000256" key="1">
    <source>
        <dbReference type="ARBA" id="ARBA00004496"/>
    </source>
</evidence>
<evidence type="ECO:0000256" key="9">
    <source>
        <dbReference type="ARBA" id="ARBA00022786"/>
    </source>
</evidence>
<keyword evidence="9" id="KW-0833">Ubl conjugation pathway</keyword>
<dbReference type="eggNOG" id="KOG2503">
    <property type="taxonomic scope" value="Eukaryota"/>
</dbReference>
<feature type="compositionally biased region" description="Basic residues" evidence="16">
    <location>
        <begin position="913"/>
        <end position="931"/>
    </location>
</feature>
<dbReference type="Gene3D" id="3.20.90.10">
    <property type="entry name" value="Tubby Protein, Chain A"/>
    <property type="match status" value="1"/>
</dbReference>
<evidence type="ECO:0000256" key="8">
    <source>
        <dbReference type="ARBA" id="ARBA00022737"/>
    </source>
</evidence>
<keyword evidence="15" id="KW-0175">Coiled coil</keyword>
<evidence type="ECO:0000256" key="7">
    <source>
        <dbReference type="ARBA" id="ARBA00022574"/>
    </source>
</evidence>
<feature type="repeat" description="WD" evidence="14">
    <location>
        <begin position="107"/>
        <end position="138"/>
    </location>
</feature>
<dbReference type="FunCoup" id="G3P257">
    <property type="interactions" value="800"/>
</dbReference>
<reference evidence="19" key="2">
    <citation type="submission" date="2025-08" db="UniProtKB">
        <authorList>
            <consortium name="Ensembl"/>
        </authorList>
    </citation>
    <scope>IDENTIFICATION</scope>
</reference>
<evidence type="ECO:0000259" key="18">
    <source>
        <dbReference type="Pfam" id="PF24797"/>
    </source>
</evidence>
<feature type="region of interest" description="Disordered" evidence="16">
    <location>
        <begin position="1252"/>
        <end position="1280"/>
    </location>
</feature>
<dbReference type="InterPro" id="IPR015943">
    <property type="entry name" value="WD40/YVTN_repeat-like_dom_sf"/>
</dbReference>
<comment type="pathway">
    <text evidence="2">Protein modification; protein ubiquitination.</text>
</comment>
<name>G3P257_GASAC</name>
<dbReference type="SUPFAM" id="SSF49842">
    <property type="entry name" value="TNF-like"/>
    <property type="match status" value="1"/>
</dbReference>
<keyword evidence="20" id="KW-1185">Reference proteome</keyword>
<evidence type="ECO:0000313" key="19">
    <source>
        <dbReference type="Ensembl" id="ENSGACP00000011680.2"/>
    </source>
</evidence>
<accession>G3P257</accession>
<evidence type="ECO:0000256" key="5">
    <source>
        <dbReference type="ARBA" id="ARBA00022490"/>
    </source>
</evidence>
<keyword evidence="5" id="KW-0963">Cytoplasm</keyword>
<feature type="compositionally biased region" description="Low complexity" evidence="16">
    <location>
        <begin position="801"/>
        <end position="912"/>
    </location>
</feature>
<feature type="compositionally biased region" description="Basic and acidic residues" evidence="16">
    <location>
        <begin position="1689"/>
        <end position="1707"/>
    </location>
</feature>
<evidence type="ECO:0000256" key="6">
    <source>
        <dbReference type="ARBA" id="ARBA00022553"/>
    </source>
</evidence>
<keyword evidence="6" id="KW-0597">Phosphoprotein</keyword>
<comment type="subcellular location">
    <subcellularLocation>
        <location evidence="1">Cytoplasm</location>
    </subcellularLocation>
</comment>
<dbReference type="InterPro" id="IPR036322">
    <property type="entry name" value="WD40_repeat_dom_sf"/>
</dbReference>
<feature type="region of interest" description="Disordered" evidence="16">
    <location>
        <begin position="1640"/>
        <end position="1775"/>
    </location>
</feature>
<evidence type="ECO:0000256" key="10">
    <source>
        <dbReference type="ARBA" id="ARBA00056629"/>
    </source>
</evidence>
<evidence type="ECO:0000256" key="14">
    <source>
        <dbReference type="PROSITE-ProRule" id="PRU00221"/>
    </source>
</evidence>
<feature type="region of interest" description="Disordered" evidence="16">
    <location>
        <begin position="791"/>
        <end position="938"/>
    </location>
</feature>
<dbReference type="FunFam" id="3.20.90.10:FF:000002">
    <property type="entry name" value="Tubby like protein 4"/>
    <property type="match status" value="1"/>
</dbReference>
<dbReference type="InterPro" id="IPR008983">
    <property type="entry name" value="Tumour_necrosis_fac-like_dom"/>
</dbReference>
<dbReference type="Ensembl" id="ENSGACT00000011704.2">
    <property type="protein sequence ID" value="ENSGACP00000011680.2"/>
    <property type="gene ID" value="ENSGACG00000008851.2"/>
</dbReference>
<dbReference type="SUPFAM" id="SSF50978">
    <property type="entry name" value="WD40 repeat-like"/>
    <property type="match status" value="1"/>
</dbReference>
<dbReference type="PROSITE" id="PS50294">
    <property type="entry name" value="WD_REPEATS_REGION"/>
    <property type="match status" value="1"/>
</dbReference>
<reference evidence="19" key="3">
    <citation type="submission" date="2025-09" db="UniProtKB">
        <authorList>
            <consortium name="Ensembl"/>
        </authorList>
    </citation>
    <scope>IDENTIFICATION</scope>
</reference>